<evidence type="ECO:0000256" key="2">
    <source>
        <dbReference type="ARBA" id="ARBA00022553"/>
    </source>
</evidence>
<gene>
    <name evidence="12" type="ORF">PHISCL_08353</name>
</gene>
<dbReference type="SUPFAM" id="SSF53335">
    <property type="entry name" value="S-adenosyl-L-methionine-dependent methyltransferases"/>
    <property type="match status" value="1"/>
</dbReference>
<keyword evidence="1" id="KW-0596">Phosphopantetheine</keyword>
<protein>
    <submittedName>
        <fullName evidence="12">Polyketide synthase</fullName>
    </submittedName>
</protein>
<dbReference type="SUPFAM" id="SSF51735">
    <property type="entry name" value="NAD(P)-binding Rossmann-fold domains"/>
    <property type="match status" value="3"/>
</dbReference>
<dbReference type="InterPro" id="IPR042104">
    <property type="entry name" value="PKS_dehydratase_sf"/>
</dbReference>
<dbReference type="FunFam" id="3.40.50.720:FF:000209">
    <property type="entry name" value="Polyketide synthase Pks12"/>
    <property type="match status" value="1"/>
</dbReference>
<dbReference type="Pfam" id="PF08240">
    <property type="entry name" value="ADH_N"/>
    <property type="match status" value="1"/>
</dbReference>
<evidence type="ECO:0000259" key="10">
    <source>
        <dbReference type="PROSITE" id="PS52004"/>
    </source>
</evidence>
<dbReference type="GO" id="GO:0004312">
    <property type="term" value="F:fatty acid synthase activity"/>
    <property type="evidence" value="ECO:0007669"/>
    <property type="project" value="TreeGrafter"/>
</dbReference>
<dbReference type="CDD" id="cd05274">
    <property type="entry name" value="KR_FAS_SDR_x"/>
    <property type="match status" value="1"/>
</dbReference>
<dbReference type="OrthoDB" id="329835at2759"/>
<dbReference type="Gene3D" id="3.90.180.10">
    <property type="entry name" value="Medium-chain alcohol dehydrogenases, catalytic domain"/>
    <property type="match status" value="1"/>
</dbReference>
<dbReference type="CDD" id="cd02440">
    <property type="entry name" value="AdoMet_MTases"/>
    <property type="match status" value="1"/>
</dbReference>
<feature type="domain" description="Ketosynthase family 3 (KS3)" evidence="10">
    <location>
        <begin position="2"/>
        <end position="427"/>
    </location>
</feature>
<comment type="caution">
    <text evidence="12">The sequence shown here is derived from an EMBL/GenBank/DDBJ whole genome shotgun (WGS) entry which is preliminary data.</text>
</comment>
<dbReference type="SMART" id="SM00829">
    <property type="entry name" value="PKS_ER"/>
    <property type="match status" value="1"/>
</dbReference>
<evidence type="ECO:0000256" key="8">
    <source>
        <dbReference type="PROSITE-ProRule" id="PRU01363"/>
    </source>
</evidence>
<dbReference type="Gene3D" id="3.30.559.70">
    <property type="entry name" value="Choline/Carnitine o-acyltransferase, domain 2"/>
    <property type="match status" value="1"/>
</dbReference>
<dbReference type="PROSITE" id="PS52019">
    <property type="entry name" value="PKS_MFAS_DH"/>
    <property type="match status" value="1"/>
</dbReference>
<evidence type="ECO:0000313" key="13">
    <source>
        <dbReference type="Proteomes" id="UP000266188"/>
    </source>
</evidence>
<dbReference type="InterPro" id="IPR032821">
    <property type="entry name" value="PKS_assoc"/>
</dbReference>
<dbReference type="InterPro" id="IPR020841">
    <property type="entry name" value="PKS_Beta-ketoAc_synthase_dom"/>
</dbReference>
<evidence type="ECO:0000313" key="12">
    <source>
        <dbReference type="EMBL" id="RJE19312.1"/>
    </source>
</evidence>
<dbReference type="InterPro" id="IPR001227">
    <property type="entry name" value="Ac_transferase_dom_sf"/>
</dbReference>
<dbReference type="InterPro" id="IPR013968">
    <property type="entry name" value="PKS_KR"/>
</dbReference>
<dbReference type="InterPro" id="IPR013217">
    <property type="entry name" value="Methyltransf_12"/>
</dbReference>
<dbReference type="Pfam" id="PF00550">
    <property type="entry name" value="PP-binding"/>
    <property type="match status" value="1"/>
</dbReference>
<dbReference type="InterPro" id="IPR016035">
    <property type="entry name" value="Acyl_Trfase/lysoPLipase"/>
</dbReference>
<dbReference type="Pfam" id="PF00698">
    <property type="entry name" value="Acyl_transf_1"/>
    <property type="match status" value="1"/>
</dbReference>
<dbReference type="InterPro" id="IPR049551">
    <property type="entry name" value="PKS_DH_C"/>
</dbReference>
<dbReference type="Pfam" id="PF21089">
    <property type="entry name" value="PKS_DH_N"/>
    <property type="match status" value="1"/>
</dbReference>
<dbReference type="InterPro" id="IPR013154">
    <property type="entry name" value="ADH-like_N"/>
</dbReference>
<dbReference type="GO" id="GO:0044550">
    <property type="term" value="P:secondary metabolite biosynthetic process"/>
    <property type="evidence" value="ECO:0007669"/>
    <property type="project" value="UniProtKB-ARBA"/>
</dbReference>
<dbReference type="Gene3D" id="3.40.47.10">
    <property type="match status" value="1"/>
</dbReference>
<keyword evidence="7" id="KW-0012">Acyltransferase</keyword>
<organism evidence="12 13">
    <name type="scientific">Aspergillus sclerotialis</name>
    <dbReference type="NCBI Taxonomy" id="2070753"/>
    <lineage>
        <taxon>Eukaryota</taxon>
        <taxon>Fungi</taxon>
        <taxon>Dikarya</taxon>
        <taxon>Ascomycota</taxon>
        <taxon>Pezizomycotina</taxon>
        <taxon>Eurotiomycetes</taxon>
        <taxon>Eurotiomycetidae</taxon>
        <taxon>Eurotiales</taxon>
        <taxon>Aspergillaceae</taxon>
        <taxon>Aspergillus</taxon>
        <taxon>Aspergillus subgen. Polypaecilum</taxon>
    </lineage>
</organism>
<dbReference type="SUPFAM" id="SSF52151">
    <property type="entry name" value="FabD/lysophospholipase-like"/>
    <property type="match status" value="1"/>
</dbReference>
<dbReference type="Gene3D" id="3.30.70.3290">
    <property type="match status" value="1"/>
</dbReference>
<dbReference type="InterPro" id="IPR020807">
    <property type="entry name" value="PKS_DH"/>
</dbReference>
<dbReference type="InterPro" id="IPR023213">
    <property type="entry name" value="CAT-like_dom_sf"/>
</dbReference>
<dbReference type="PROSITE" id="PS50075">
    <property type="entry name" value="CARRIER"/>
    <property type="match status" value="1"/>
</dbReference>
<dbReference type="SMART" id="SM00827">
    <property type="entry name" value="PKS_AT"/>
    <property type="match status" value="1"/>
</dbReference>
<dbReference type="InterPro" id="IPR016039">
    <property type="entry name" value="Thiolase-like"/>
</dbReference>
<dbReference type="Pfam" id="PF16197">
    <property type="entry name" value="KAsynt_C_assoc"/>
    <property type="match status" value="1"/>
</dbReference>
<dbReference type="GO" id="GO:0031177">
    <property type="term" value="F:phosphopantetheine binding"/>
    <property type="evidence" value="ECO:0007669"/>
    <property type="project" value="InterPro"/>
</dbReference>
<sequence>MREPIAIVGMACRFPGQVTDTHKLWELMMEARDVHTEAPAERFNQSAFYHPDSKANGTFHAKGGHFLHEDISRFDAAFFNIAPAEAKAMDPQLRLLLEVSYEAFENGGFTLDQVKGSNTGVYTALYNRDYEKIIFRDPENLPFYTTTGNGEAMFSNRLSYFFDLQGPSFTLDTGCSGSLVALQNACTSLWAGETEQSIVAASNLILDPAAMIGPSFMQFLSKDGHSYSFDSRGCGYGRGEGTACVILKPLSKALSDGDNIRSIIRSCVTNQDGRTQGITMPDLNAQKSLIEKAYSMAQCDPRNTVYAEAHGSGTAAGDYTESAALGAVLGSKRSRYDPLLIGSVKTNIGHLENVSGLASLIKATLIIEHGCIPPNTNFESPNSNINFNQWNLNVATAAHTLSHTSCRQISISSFGYGGTNSHVVLDKPPAQNGTAMSATGQAGRRLCRERATPGYLFVFSARSKASSAFIASRIQEHLNKTQCSSPEFMRSLAHTLCKRRSHFQWRHALVADSVDELQSSLQHGIAFHHSPTTPKPCFIFTGQGSQWCGMGKELFQSNSVFRDSILAAERHLLCLGAEWRLTDELLSSPETSSINQAKVAQPACTAIQLALVNLLSSLNVKPHSVVGHSSGEIAAAYACDAISFNDALLASYARGLCAAEMASKKEVSGGMLAAGLSEDGARRYLNQVEGKSGSVKIACINSPKSVTLSGDEAAIVELHKLLQMDQMFVRRLPVDVAYHSHHMERVAQNYHNALVKMGKPTSSTPVSFFSSVVGTLVDKSILDRDYWVKNLVSPVLFSQAIDHLCQEFSAAASSELVILEIGPHAGLKGPIKQCLEGQQEITDFHYSSMLVRNQSARRTTLAAAGEIFVRGCDIDLDMVNFASARDRPQVIADLPPYPWDHSTSYWHESRLSRNYRKRQDAPHDLLGVPAPDSSIFEPRWRKYIRLSEMPWLEGHKVQNRIIFPGAGWLSMAFEAGARYSMQSTSEANKIASITLSEVSFTQPLILSDPNELVEVMFVLRPSGNYNGRDLSHRHEFITYSCPHTTKVIEHCRGFVAISSKHVPSAPTNLICEGSERNAMRNILPSEFYDEVQRSYGLEYSGCFSGISSIVAGVGSSRTTITTSKVQQNAFIQPWGTSFHPATLDACMQSVLPAVLAEPGKKKPLVLSGIKQVTLIPPSSKTGTELEATYNVTCGVTRQRKDVYCGTLSMESNGQNDLVLSISSLTISEMDGVHQSTSSQSATEAQKVEKYLDPILLSVKDTERICYATTDEASIGPELNAYARACNIFAKRCLDQLQEDDLQRLQPFHLKYLRWLEGAASRQINEHPRDPDDEAAFLTSIEKKGSIGKGICRIGSNLPKVLRGEEEALALLMSDSLLQGIYMEDPGMQRCSLQAAEYARLLGLKNPNLRILEIGAGTGSATLPILDALTGGKRNLFQHYTFTDISSGFFPKAMEKFSKWKDSMTFQALNIEEAPETQNFDLESYDLIIAANVLHATAQIKRTMSHVRSLLKPGGSLLLIESTKPTTYRSFIFGTLPGWWLGSSERKWDGPILTVEEWDYYMKETGFGGAEACTHAYKRPDEQIDSLIISQAVPAKGHFNIDSILLVLSDRQFHGSDGGFGRHLAVTIARTLSIHEESIIRLGDPRANGKICICLAGLEESILVGCKESDFISIKDTLQNANTIVWVTQGATDTCSRPDSSLAIGLLRVCRRENPTTRAITVDLDADSNRSVDEVAMCLLRFIERLHLSGDDREWIERGGQWFLPRLVTDDLVSSVISNDNIASLSQALQVKSLREATRPRPLRLAVGYSKTLQDMHFIEDTSFNVPLAEDEIELEVKATGINFRDTLIMLGVLDSVLMGECSGIIRKVGGNWSHRLQPGDRVYTCYVAGHATRVRTKGSLTYPIPQPLSFTEAAAMPLVYATVYYSLVEVARLKPGESVLIHAGAGGVGQAAIVLSQHIGAVIYATVGSQEKKNLLIERYGIPDDHIFSSRDDGFAAGIQKATKGAGVDVVLNSLTGHLLQSSMDVLAVFGRFVELGKSDASSHARMDMSVFSKPVSFTSVDLLALSISRPRDILELYASVGKLVAEGIFTPPSPVRAYPVSQIEQAFRKIQTGKHMGKFVLTYEQDATVKVAPHTLEHTGLKQDASYLIIGGQGGLGREICVWMARNGAKHLVILSPSGAAKPTVQTLKDELSKMGTELHAMGCDVGNAEQLQSALSVCRSDLPPIQGVIFAPVSLRDTVFEDMMCKDYLHVLNCKMVGLLHLHHALQQQSLDFFVILSSYSGLIGNPGQANYAAASTFQDAFARWRTRQGLPTRSIDMGIIEGAGYVHDNPEATKHLQRSGTATVPLSALLSLLEYAICCPPDTSTSSQIAIGWKPGRDLDASVDQSLFSHIISAKSKSFEDEPSTFTSPEELLRTALDMAKSQTESLPQLEAAIAQYVSNALGVPIEDVDPLKSMSHHGGDSLILVEFRNWIEKGVGSPLDIGKDLGQVPLRELARLIAKSVDKGNVSNEVTAVIGTPQTRKGLNVLPKNMCNGNGSSIPSPSPSASVKMPPLLLPSLDKTIERYISTARHLVSEENWLVTSQKAKELLGPKGTGAELQKQLQSKMEDPNTRNWLDGIYAEVRYLRDRRPLVPYSSFFGVHDAESMGSSHLSSAPVVAATISSSAFQFKQLYEKGKLPQDVFFDRPVCMEAYKWLFNAYRTPALGQDSQEKWESLNHLVAMRNGNAFKIPLLVGERPASVDELTLTFQQVIQLGDSMQASAVGVLTNDNRDTWSKCIPQNRKILQQLNDSNAASVQDIETSDFMVCLDRACPQTPKERMSQIWNATEPNRWYGKSLQFVICDNGVSGFIGEHSLIDGMEVRYLTMHMQERFQNHRAGDLDTESTYPHPIPLPILMNEALDSHVETLSLETASRLRDFRISIFDIEQYGSQGIRQIHFSPGAYVNIVAQLAFHRLYGHSVPGVEAVSTSCYFRGRLDFCRLVTDDSIAFCQAMENCPNNREKCRLLFNKAAAAHVKNLTAVRNGEGIDMHFLALTELARACQESPSLFMDPTFRYSRSHKVSMTSLHHLHSEIGVFPMTDDGWRVAYLMEENR</sequence>
<dbReference type="Gene3D" id="3.30.559.10">
    <property type="entry name" value="Chloramphenicol acetyltransferase-like domain"/>
    <property type="match status" value="1"/>
</dbReference>
<dbReference type="Pfam" id="PF14765">
    <property type="entry name" value="PS-DH"/>
    <property type="match status" value="1"/>
</dbReference>
<dbReference type="InterPro" id="IPR049552">
    <property type="entry name" value="PKS_DH_N"/>
</dbReference>
<dbReference type="Pfam" id="PF00755">
    <property type="entry name" value="Carn_acyltransf"/>
    <property type="match status" value="1"/>
</dbReference>
<dbReference type="SUPFAM" id="SSF50129">
    <property type="entry name" value="GroES-like"/>
    <property type="match status" value="1"/>
</dbReference>
<evidence type="ECO:0000256" key="1">
    <source>
        <dbReference type="ARBA" id="ARBA00022450"/>
    </source>
</evidence>
<evidence type="ECO:0000256" key="6">
    <source>
        <dbReference type="ARBA" id="ARBA00023268"/>
    </source>
</evidence>
<feature type="domain" description="Carrier" evidence="9">
    <location>
        <begin position="2428"/>
        <end position="2505"/>
    </location>
</feature>
<keyword evidence="5" id="KW-0560">Oxidoreductase</keyword>
<dbReference type="Gene3D" id="3.10.129.110">
    <property type="entry name" value="Polyketide synthase dehydratase"/>
    <property type="match status" value="1"/>
</dbReference>
<dbReference type="InterPro" id="IPR050091">
    <property type="entry name" value="PKS_NRPS_Biosynth_Enz"/>
</dbReference>
<dbReference type="PROSITE" id="PS52004">
    <property type="entry name" value="KS3_2"/>
    <property type="match status" value="1"/>
</dbReference>
<dbReference type="SUPFAM" id="SSF52777">
    <property type="entry name" value="CoA-dependent acyltransferases"/>
    <property type="match status" value="2"/>
</dbReference>
<evidence type="ECO:0000256" key="7">
    <source>
        <dbReference type="ARBA" id="ARBA00023315"/>
    </source>
</evidence>
<dbReference type="Gene3D" id="3.40.50.150">
    <property type="entry name" value="Vaccinia Virus protein VP39"/>
    <property type="match status" value="1"/>
</dbReference>
<dbReference type="Pfam" id="PF13602">
    <property type="entry name" value="ADH_zinc_N_2"/>
    <property type="match status" value="1"/>
</dbReference>
<evidence type="ECO:0000256" key="4">
    <source>
        <dbReference type="ARBA" id="ARBA00022857"/>
    </source>
</evidence>
<dbReference type="Pfam" id="PF08659">
    <property type="entry name" value="KR"/>
    <property type="match status" value="1"/>
</dbReference>
<dbReference type="InterPro" id="IPR020843">
    <property type="entry name" value="ER"/>
</dbReference>
<accession>A0A3A2Z870</accession>
<dbReference type="PANTHER" id="PTHR43775">
    <property type="entry name" value="FATTY ACID SYNTHASE"/>
    <property type="match status" value="1"/>
</dbReference>
<dbReference type="SUPFAM" id="SSF55048">
    <property type="entry name" value="Probable ACP-binding domain of malonyl-CoA ACP transacylase"/>
    <property type="match status" value="1"/>
</dbReference>
<dbReference type="InterPro" id="IPR020806">
    <property type="entry name" value="PKS_PP-bd"/>
</dbReference>
<dbReference type="CDD" id="cd00833">
    <property type="entry name" value="PKS"/>
    <property type="match status" value="1"/>
</dbReference>
<dbReference type="InterPro" id="IPR057326">
    <property type="entry name" value="KR_dom"/>
</dbReference>
<dbReference type="InterPro" id="IPR014043">
    <property type="entry name" value="Acyl_transferase_dom"/>
</dbReference>
<dbReference type="InterPro" id="IPR036291">
    <property type="entry name" value="NAD(P)-bd_dom_sf"/>
</dbReference>
<dbReference type="STRING" id="2070753.A0A3A2Z870"/>
<dbReference type="GO" id="GO:0016491">
    <property type="term" value="F:oxidoreductase activity"/>
    <property type="evidence" value="ECO:0007669"/>
    <property type="project" value="UniProtKB-KW"/>
</dbReference>
<evidence type="ECO:0000256" key="5">
    <source>
        <dbReference type="ARBA" id="ARBA00023002"/>
    </source>
</evidence>
<feature type="active site" description="Proton acceptor; for dehydratase activity" evidence="8">
    <location>
        <position position="955"/>
    </location>
</feature>
<evidence type="ECO:0000259" key="9">
    <source>
        <dbReference type="PROSITE" id="PS50075"/>
    </source>
</evidence>
<dbReference type="CDD" id="cd05195">
    <property type="entry name" value="enoyl_red"/>
    <property type="match status" value="1"/>
</dbReference>
<dbReference type="Pfam" id="PF00109">
    <property type="entry name" value="ketoacyl-synt"/>
    <property type="match status" value="1"/>
</dbReference>
<dbReference type="InterPro" id="IPR014030">
    <property type="entry name" value="Ketoacyl_synth_N"/>
</dbReference>
<keyword evidence="4" id="KW-0521">NADP</keyword>
<dbReference type="InterPro" id="IPR009081">
    <property type="entry name" value="PP-bd_ACP"/>
</dbReference>
<evidence type="ECO:0000256" key="3">
    <source>
        <dbReference type="ARBA" id="ARBA00022679"/>
    </source>
</evidence>
<dbReference type="Proteomes" id="UP000266188">
    <property type="component" value="Unassembled WGS sequence"/>
</dbReference>
<dbReference type="InterPro" id="IPR029063">
    <property type="entry name" value="SAM-dependent_MTases_sf"/>
</dbReference>
<dbReference type="Pfam" id="PF02801">
    <property type="entry name" value="Ketoacyl-synt_C"/>
    <property type="match status" value="1"/>
</dbReference>
<feature type="active site" description="Proton donor; for dehydratase activity" evidence="8">
    <location>
        <position position="1144"/>
    </location>
</feature>
<keyword evidence="2" id="KW-0597">Phosphoprotein</keyword>
<keyword evidence="13" id="KW-1185">Reference proteome</keyword>
<dbReference type="InterPro" id="IPR036736">
    <property type="entry name" value="ACP-like_sf"/>
</dbReference>
<keyword evidence="6" id="KW-0511">Multifunctional enzyme</keyword>
<dbReference type="Gene3D" id="3.40.50.720">
    <property type="entry name" value="NAD(P)-binding Rossmann-like Domain"/>
    <property type="match status" value="3"/>
</dbReference>
<dbReference type="Pfam" id="PF08242">
    <property type="entry name" value="Methyltransf_12"/>
    <property type="match status" value="1"/>
</dbReference>
<proteinExistence type="predicted"/>
<evidence type="ECO:0000259" key="11">
    <source>
        <dbReference type="PROSITE" id="PS52019"/>
    </source>
</evidence>
<feature type="domain" description="PKS/mFAS DH" evidence="11">
    <location>
        <begin position="923"/>
        <end position="1235"/>
    </location>
</feature>
<dbReference type="SMART" id="SM00822">
    <property type="entry name" value="PKS_KR"/>
    <property type="match status" value="1"/>
</dbReference>
<dbReference type="InterPro" id="IPR056501">
    <property type="entry name" value="NAD-bd_HRPKS_sdrA"/>
</dbReference>
<feature type="region of interest" description="N-terminal hotdog fold" evidence="8">
    <location>
        <begin position="923"/>
        <end position="1062"/>
    </location>
</feature>
<dbReference type="SMART" id="SM00823">
    <property type="entry name" value="PKS_PP"/>
    <property type="match status" value="1"/>
</dbReference>
<dbReference type="SUPFAM" id="SSF47336">
    <property type="entry name" value="ACP-like"/>
    <property type="match status" value="1"/>
</dbReference>
<dbReference type="EMBL" id="MVGC01000421">
    <property type="protein sequence ID" value="RJE19312.1"/>
    <property type="molecule type" value="Genomic_DNA"/>
</dbReference>
<dbReference type="Pfam" id="PF23114">
    <property type="entry name" value="NAD-bd_HRPKS_sdrA"/>
    <property type="match status" value="1"/>
</dbReference>
<dbReference type="GO" id="GO:1901336">
    <property type="term" value="P:lactone biosynthetic process"/>
    <property type="evidence" value="ECO:0007669"/>
    <property type="project" value="UniProtKB-ARBA"/>
</dbReference>
<dbReference type="GO" id="GO:0006633">
    <property type="term" value="P:fatty acid biosynthetic process"/>
    <property type="evidence" value="ECO:0007669"/>
    <property type="project" value="TreeGrafter"/>
</dbReference>
<dbReference type="InterPro" id="IPR042231">
    <property type="entry name" value="Cho/carn_acyl_trans_2"/>
</dbReference>
<dbReference type="PANTHER" id="PTHR43775:SF29">
    <property type="entry name" value="ASPERFURANONE POLYKETIDE SYNTHASE AFOG-RELATED"/>
    <property type="match status" value="1"/>
</dbReference>
<dbReference type="InterPro" id="IPR014031">
    <property type="entry name" value="Ketoacyl_synth_C"/>
</dbReference>
<dbReference type="InterPro" id="IPR039551">
    <property type="entry name" value="Cho/carn_acyl_trans"/>
</dbReference>
<reference evidence="13" key="1">
    <citation type="submission" date="2017-02" db="EMBL/GenBank/DDBJ databases">
        <authorList>
            <person name="Tafer H."/>
            <person name="Lopandic K."/>
        </authorList>
    </citation>
    <scope>NUCLEOTIDE SEQUENCE [LARGE SCALE GENOMIC DNA]</scope>
    <source>
        <strain evidence="13">CBS 366.77</strain>
    </source>
</reference>
<dbReference type="Gene3D" id="1.10.1200.10">
    <property type="entry name" value="ACP-like"/>
    <property type="match status" value="1"/>
</dbReference>
<dbReference type="InterPro" id="IPR011032">
    <property type="entry name" value="GroES-like_sf"/>
</dbReference>
<feature type="region of interest" description="C-terminal hotdog fold" evidence="8">
    <location>
        <begin position="1078"/>
        <end position="1235"/>
    </location>
</feature>
<keyword evidence="3" id="KW-0808">Transferase</keyword>
<name>A0A3A2Z870_9EURO</name>
<dbReference type="SMART" id="SM00826">
    <property type="entry name" value="PKS_DH"/>
    <property type="match status" value="1"/>
</dbReference>
<dbReference type="InterPro" id="IPR049900">
    <property type="entry name" value="PKS_mFAS_DH"/>
</dbReference>
<dbReference type="SMART" id="SM00825">
    <property type="entry name" value="PKS_KS"/>
    <property type="match status" value="1"/>
</dbReference>
<dbReference type="SUPFAM" id="SSF53901">
    <property type="entry name" value="Thiolase-like"/>
    <property type="match status" value="1"/>
</dbReference>
<dbReference type="InterPro" id="IPR016036">
    <property type="entry name" value="Malonyl_transacylase_ACP-bd"/>
</dbReference>
<dbReference type="Gene3D" id="3.40.366.10">
    <property type="entry name" value="Malonyl-Coenzyme A Acyl Carrier Protein, domain 2"/>
    <property type="match status" value="1"/>
</dbReference>